<organism evidence="1 2">
    <name type="scientific">Bordetella genomosp. 9</name>
    <dbReference type="NCBI Taxonomy" id="1416803"/>
    <lineage>
        <taxon>Bacteria</taxon>
        <taxon>Pseudomonadati</taxon>
        <taxon>Pseudomonadota</taxon>
        <taxon>Betaproteobacteria</taxon>
        <taxon>Burkholderiales</taxon>
        <taxon>Alcaligenaceae</taxon>
        <taxon>Bordetella</taxon>
    </lineage>
</organism>
<name>A0A1W6YWF9_9BORD</name>
<dbReference type="RefSeq" id="WP_086071543.1">
    <property type="nucleotide sequence ID" value="NZ_CP021109.1"/>
</dbReference>
<sequence>MVQVPRRQGLSGPALIRLLVRLTDVDVAQPAQSLADRLSLWLEWTDAIALSGALNARLPEASPPAARDGKEDGEETACAQVRASLTTAISNAAARRRTVAHRHGRADVADEPADYTIYRQRYMTMQHAMETDIGSLRGRLRAALAARAPAMTRLAMVDAVMERALGGRERTLLALVPGLLEKHFERLRMAEEAALAQAQEAGAARKPRRGAWLETFRADMRSVLLAELDIRFQPVDGLLAALRTR</sequence>
<evidence type="ECO:0000313" key="1">
    <source>
        <dbReference type="EMBL" id="ARP85406.1"/>
    </source>
</evidence>
<protein>
    <recommendedName>
        <fullName evidence="3">DUF3348 domain-containing protein</fullName>
    </recommendedName>
</protein>
<accession>A0A1W6YWF9</accession>
<evidence type="ECO:0008006" key="3">
    <source>
        <dbReference type="Google" id="ProtNLM"/>
    </source>
</evidence>
<keyword evidence="2" id="KW-1185">Reference proteome</keyword>
<dbReference type="Pfam" id="PF11828">
    <property type="entry name" value="DUF3348"/>
    <property type="match status" value="1"/>
</dbReference>
<dbReference type="InterPro" id="IPR021783">
    <property type="entry name" value="DUF3348"/>
</dbReference>
<gene>
    <name evidence="1" type="ORF">CAL13_03610</name>
</gene>
<proteinExistence type="predicted"/>
<dbReference type="EMBL" id="CP021109">
    <property type="protein sequence ID" value="ARP85406.1"/>
    <property type="molecule type" value="Genomic_DNA"/>
</dbReference>
<evidence type="ECO:0000313" key="2">
    <source>
        <dbReference type="Proteomes" id="UP000194139"/>
    </source>
</evidence>
<reference evidence="1 2" key="1">
    <citation type="submission" date="2017-05" db="EMBL/GenBank/DDBJ databases">
        <title>Complete and WGS of Bordetella genogroups.</title>
        <authorList>
            <person name="Spilker T."/>
            <person name="LiPuma J."/>
        </authorList>
    </citation>
    <scope>NUCLEOTIDE SEQUENCE [LARGE SCALE GENOMIC DNA]</scope>
    <source>
        <strain evidence="1 2">AU17164</strain>
    </source>
</reference>
<dbReference type="AlphaFoldDB" id="A0A1W6YWF9"/>
<dbReference type="Proteomes" id="UP000194139">
    <property type="component" value="Chromosome"/>
</dbReference>